<dbReference type="SMART" id="SM00843">
    <property type="entry name" value="Ftsk_gamma"/>
    <property type="match status" value="1"/>
</dbReference>
<dbReference type="PANTHER" id="PTHR34985">
    <property type="entry name" value="SLR0554 PROTEIN"/>
    <property type="match status" value="1"/>
</dbReference>
<evidence type="ECO:0000313" key="3">
    <source>
        <dbReference type="EMBL" id="SHK25090.1"/>
    </source>
</evidence>
<name>A0A1M6QY65_9BURK</name>
<evidence type="ECO:0000256" key="1">
    <source>
        <dbReference type="SAM" id="MobiDB-lite"/>
    </source>
</evidence>
<dbReference type="OrthoDB" id="110640at2"/>
<protein>
    <submittedName>
        <fullName evidence="3">Predicted P-loop ATPase and inactivated derivatives</fullName>
    </submittedName>
</protein>
<dbReference type="Proteomes" id="UP000184395">
    <property type="component" value="Unassembled WGS sequence"/>
</dbReference>
<dbReference type="SUPFAM" id="SSF46785">
    <property type="entry name" value="Winged helix' DNA-binding domain"/>
    <property type="match status" value="1"/>
</dbReference>
<dbReference type="InterPro" id="IPR036390">
    <property type="entry name" value="WH_DNA-bd_sf"/>
</dbReference>
<dbReference type="EMBL" id="FRAB01000017">
    <property type="protein sequence ID" value="SHK25090.1"/>
    <property type="molecule type" value="Genomic_DNA"/>
</dbReference>
<feature type="region of interest" description="Disordered" evidence="1">
    <location>
        <begin position="454"/>
        <end position="476"/>
    </location>
</feature>
<proteinExistence type="predicted"/>
<organism evidence="3 4">
    <name type="scientific">Paraburkholderia terricola</name>
    <dbReference type="NCBI Taxonomy" id="169427"/>
    <lineage>
        <taxon>Bacteria</taxon>
        <taxon>Pseudomonadati</taxon>
        <taxon>Pseudomonadota</taxon>
        <taxon>Betaproteobacteria</taxon>
        <taxon>Burkholderiales</taxon>
        <taxon>Burkholderiaceae</taxon>
        <taxon>Paraburkholderia</taxon>
    </lineage>
</organism>
<dbReference type="PANTHER" id="PTHR34985:SF1">
    <property type="entry name" value="SLR0554 PROTEIN"/>
    <property type="match status" value="1"/>
</dbReference>
<reference evidence="3 4" key="1">
    <citation type="submission" date="2016-11" db="EMBL/GenBank/DDBJ databases">
        <authorList>
            <person name="Jaros S."/>
            <person name="Januszkiewicz K."/>
            <person name="Wedrychowicz H."/>
        </authorList>
    </citation>
    <scope>NUCLEOTIDE SEQUENCE [LARGE SCALE GENOMIC DNA]</scope>
    <source>
        <strain evidence="3 4">LMG 20594</strain>
    </source>
</reference>
<dbReference type="Pfam" id="PF05272">
    <property type="entry name" value="VapE-like_dom"/>
    <property type="match status" value="1"/>
</dbReference>
<dbReference type="Gene3D" id="1.10.10.10">
    <property type="entry name" value="Winged helix-like DNA-binding domain superfamily/Winged helix DNA-binding domain"/>
    <property type="match status" value="1"/>
</dbReference>
<dbReference type="InterPro" id="IPR036388">
    <property type="entry name" value="WH-like_DNA-bd_sf"/>
</dbReference>
<feature type="domain" description="FtsK gamma" evidence="2">
    <location>
        <begin position="397"/>
        <end position="462"/>
    </location>
</feature>
<dbReference type="InterPro" id="IPR007936">
    <property type="entry name" value="VapE-like_dom"/>
</dbReference>
<dbReference type="InterPro" id="IPR018541">
    <property type="entry name" value="Ftsk_gamma"/>
</dbReference>
<dbReference type="Pfam" id="PF09397">
    <property type="entry name" value="FtsK_gamma"/>
    <property type="match status" value="1"/>
</dbReference>
<accession>A0A1M6QY65</accession>
<evidence type="ECO:0000313" key="4">
    <source>
        <dbReference type="Proteomes" id="UP000184395"/>
    </source>
</evidence>
<sequence length="903" mass="101004">MSSLDQIISQLQSAGHPALPDGHPVDDGKPHRYGPGKKYWYSLHRIERGGLILGYTGAFGRWSGNDNGAQAFQWQGEALTPEDIDAARQRQETAERIEAEKRAHAAKMAANRARSQWHKARDEGASAYLERKQITPEAVRFDDEGTLLVPMFQYADGIRLVGLQKITPEGAKRFNKGMEKKGASFILGDIAADDRVAMIAEGYATGRSIRMATDDAVPLSVCFDAAGILPAARYLRDTCPDLHLLICADDDWKIEQRLREHLADEFGYDGELVIGADAIRIETKQTWYRVRAQFRRDNHGVGFIELSYGNDVMPERKRRFENTGLKYAYEAAAEVGNASVVFPRFADRGERKLTDFNDLHCEEGLDVVRQQIQSALLGALAPAADDILPYPHLQAEESTDDPLYTQAVAVVRKASRASVSLVQRELRIGHNRAARLLERMEAAGVVSPMAANGTRSVTGAEGAPHPTSAGAAPEEWDGREAENGAHTWEMKLARSDKGTLLPTLGNVHLILANHKSWQGVIAQDDFAGRVVKRRVPPFQQGELGEWSDMDDIRCVLWLSQSYGIAVRQDIVMSAVLLVADQHHYHDVREYLEGLMWDGTPRVRSWPTKYLHVADSEYVQLAGMKWMIAAVARVMQPGCKADNVLILEGKQGWGKSTALEVLAGKPWYTNSPIRIGEKDTYAVMAGKWIIELAELDSLNKSDSSAAKSFFATETDRFRNFYGKRATDVHRQGVFAGSVNFDTYLKDESGNRRYWPIRVGGPVDIEALRRDRDQLWAEAVHLYRRRVIWHVTEEERPLFEIEQTERYEGDVYEDKIARAIEYSSRTTMEEILADVLKLDTSKWTLPEQRRVGKALKSLGWVRKRESTGKRGWYYVPEEEAPVAADAVAAVAAVAVAAGDDDDSPL</sequence>
<dbReference type="RefSeq" id="WP_073429755.1">
    <property type="nucleotide sequence ID" value="NZ_CADFGY010000020.1"/>
</dbReference>
<dbReference type="AlphaFoldDB" id="A0A1M6QY65"/>
<gene>
    <name evidence="3" type="ORF">SAMN05192548_10178</name>
</gene>
<evidence type="ECO:0000259" key="2">
    <source>
        <dbReference type="SMART" id="SM00843"/>
    </source>
</evidence>
<dbReference type="STRING" id="169427.SAMN05192548_10178"/>